<dbReference type="InterPro" id="IPR010071">
    <property type="entry name" value="AA_adenyl_dom"/>
</dbReference>
<dbReference type="InterPro" id="IPR042099">
    <property type="entry name" value="ANL_N_sf"/>
</dbReference>
<evidence type="ECO:0000313" key="4">
    <source>
        <dbReference type="Proteomes" id="UP000637578"/>
    </source>
</evidence>
<keyword evidence="4" id="KW-1185">Reference proteome</keyword>
<dbReference type="InterPro" id="IPR020459">
    <property type="entry name" value="AMP-binding"/>
</dbReference>
<dbReference type="Gene3D" id="3.30.559.10">
    <property type="entry name" value="Chloramphenicol acetyltransferase-like domain"/>
    <property type="match status" value="1"/>
</dbReference>
<dbReference type="Pfam" id="PF13193">
    <property type="entry name" value="AMP-binding_C"/>
    <property type="match status" value="1"/>
</dbReference>
<dbReference type="PANTHER" id="PTHR45527">
    <property type="entry name" value="NONRIBOSOMAL PEPTIDE SYNTHETASE"/>
    <property type="match status" value="1"/>
</dbReference>
<evidence type="ECO:0000313" key="3">
    <source>
        <dbReference type="EMBL" id="GGM60089.1"/>
    </source>
</evidence>
<dbReference type="InterPro" id="IPR023213">
    <property type="entry name" value="CAT-like_dom_sf"/>
</dbReference>
<gene>
    <name evidence="3" type="ORF">GCM10012275_34060</name>
</gene>
<dbReference type="InterPro" id="IPR045851">
    <property type="entry name" value="AMP-bd_C_sf"/>
</dbReference>
<dbReference type="Gene3D" id="1.10.1200.10">
    <property type="entry name" value="ACP-like"/>
    <property type="match status" value="1"/>
</dbReference>
<dbReference type="GO" id="GO:0031177">
    <property type="term" value="F:phosphopantetheine binding"/>
    <property type="evidence" value="ECO:0007669"/>
    <property type="project" value="TreeGrafter"/>
</dbReference>
<dbReference type="Proteomes" id="UP000637578">
    <property type="component" value="Unassembled WGS sequence"/>
</dbReference>
<dbReference type="InterPro" id="IPR000873">
    <property type="entry name" value="AMP-dep_synth/lig_dom"/>
</dbReference>
<reference evidence="3" key="1">
    <citation type="journal article" date="2014" name="Int. J. Syst. Evol. Microbiol.">
        <title>Complete genome sequence of Corynebacterium casei LMG S-19264T (=DSM 44701T), isolated from a smear-ripened cheese.</title>
        <authorList>
            <consortium name="US DOE Joint Genome Institute (JGI-PGF)"/>
            <person name="Walter F."/>
            <person name="Albersmeier A."/>
            <person name="Kalinowski J."/>
            <person name="Ruckert C."/>
        </authorList>
    </citation>
    <scope>NUCLEOTIDE SEQUENCE</scope>
    <source>
        <strain evidence="3">CGMCC 4.5737</strain>
    </source>
</reference>
<dbReference type="InterPro" id="IPR036736">
    <property type="entry name" value="ACP-like_sf"/>
</dbReference>
<dbReference type="SUPFAM" id="SSF56801">
    <property type="entry name" value="Acetyl-CoA synthetase-like"/>
    <property type="match status" value="1"/>
</dbReference>
<dbReference type="Pfam" id="PF00501">
    <property type="entry name" value="AMP-binding"/>
    <property type="match status" value="1"/>
</dbReference>
<dbReference type="NCBIfam" id="TIGR01733">
    <property type="entry name" value="AA-adenyl-dom"/>
    <property type="match status" value="1"/>
</dbReference>
<evidence type="ECO:0000259" key="2">
    <source>
        <dbReference type="PROSITE" id="PS50075"/>
    </source>
</evidence>
<dbReference type="InterPro" id="IPR025110">
    <property type="entry name" value="AMP-bd_C"/>
</dbReference>
<dbReference type="Gene3D" id="3.30.300.30">
    <property type="match status" value="1"/>
</dbReference>
<dbReference type="GO" id="GO:0043041">
    <property type="term" value="P:amino acid activation for nonribosomal peptide biosynthetic process"/>
    <property type="evidence" value="ECO:0007669"/>
    <property type="project" value="TreeGrafter"/>
</dbReference>
<dbReference type="PROSITE" id="PS50075">
    <property type="entry name" value="CARRIER"/>
    <property type="match status" value="1"/>
</dbReference>
<dbReference type="PRINTS" id="PR00154">
    <property type="entry name" value="AMPBINDING"/>
</dbReference>
<comment type="caution">
    <text evidence="3">The sequence shown here is derived from an EMBL/GenBank/DDBJ whole genome shotgun (WGS) entry which is preliminary data.</text>
</comment>
<dbReference type="Gene3D" id="3.40.50.12780">
    <property type="entry name" value="N-terminal domain of ligase-like"/>
    <property type="match status" value="1"/>
</dbReference>
<evidence type="ECO:0000256" key="1">
    <source>
        <dbReference type="ARBA" id="ARBA00001957"/>
    </source>
</evidence>
<dbReference type="Pfam" id="PF00550">
    <property type="entry name" value="PP-binding"/>
    <property type="match status" value="1"/>
</dbReference>
<protein>
    <recommendedName>
        <fullName evidence="2">Carrier domain-containing protein</fullName>
    </recommendedName>
</protein>
<dbReference type="GO" id="GO:0044550">
    <property type="term" value="P:secondary metabolite biosynthetic process"/>
    <property type="evidence" value="ECO:0007669"/>
    <property type="project" value="TreeGrafter"/>
</dbReference>
<accession>A0A8J3CDX5</accession>
<dbReference type="PROSITE" id="PS00455">
    <property type="entry name" value="AMP_BINDING"/>
    <property type="match status" value="1"/>
</dbReference>
<feature type="domain" description="Carrier" evidence="2">
    <location>
        <begin position="913"/>
        <end position="997"/>
    </location>
</feature>
<dbReference type="GO" id="GO:0005737">
    <property type="term" value="C:cytoplasm"/>
    <property type="evidence" value="ECO:0007669"/>
    <property type="project" value="TreeGrafter"/>
</dbReference>
<dbReference type="CDD" id="cd05930">
    <property type="entry name" value="A_NRPS"/>
    <property type="match status" value="1"/>
</dbReference>
<dbReference type="AlphaFoldDB" id="A0A8J3CDX5"/>
<dbReference type="RefSeq" id="WP_189058794.1">
    <property type="nucleotide sequence ID" value="NZ_BMMK01000015.1"/>
</dbReference>
<dbReference type="PANTHER" id="PTHR45527:SF1">
    <property type="entry name" value="FATTY ACID SYNTHASE"/>
    <property type="match status" value="1"/>
</dbReference>
<dbReference type="SUPFAM" id="SSF47336">
    <property type="entry name" value="ACP-like"/>
    <property type="match status" value="1"/>
</dbReference>
<organism evidence="3 4">
    <name type="scientific">Longimycelium tulufanense</name>
    <dbReference type="NCBI Taxonomy" id="907463"/>
    <lineage>
        <taxon>Bacteria</taxon>
        <taxon>Bacillati</taxon>
        <taxon>Actinomycetota</taxon>
        <taxon>Actinomycetes</taxon>
        <taxon>Pseudonocardiales</taxon>
        <taxon>Pseudonocardiaceae</taxon>
        <taxon>Longimycelium</taxon>
    </lineage>
</organism>
<proteinExistence type="predicted"/>
<comment type="cofactor">
    <cofactor evidence="1">
        <name>pantetheine 4'-phosphate</name>
        <dbReference type="ChEBI" id="CHEBI:47942"/>
    </cofactor>
</comment>
<sequence>MSQTTNENQTSAAFRRPISPTERLYLAGEALTPPFALQVVIEGEGRLDPEALTHAVARTAEACPGTRLVRRGRLWVDSGSPPPVRVVDGALLDRTSLVGVPALGRRLDPLAGPTCEVLLLDGDPHTVVFRAFHGVMDGRGVLTWMSDVFRVLRGAQPVGAMSPTTDQTMVSRLAAPGRRPRLRFRWPSPLGGNGTRAPGMMWRRRPVDGHHPGLVARLASAVAELAPGPACRVMVPVDLRRHDPGLASTANLTLPIFLDARRGETWEQIHERLLAALAEHQEVTWGGAERLVPALPLVAVRAMVGALGACSTLRGRYAMSAIVSHLGKVDRTEFRTDSFRPTTVYALPVHDPVTPVSLAAVECGDRTELILACRGDMQVARRAEGFLDHLEESLHRNTARTWSGNDTTTALPTGLTVTGLFREQVARTPDAVALTDPDRTLTYAELDRSSDAVAHELISRGVGAGHVVGLLAERTTAAIVGIWGVLKAGAAFVPVDPNHPDRRITDVLDDAKVVFCLVTQQYRGRVPSGQGCTPIVLEDLPASAPIPDDTVTPTDLAYVIYTSGSTGKPKGVQIEHRNLVNYVLWARRFFGVDTTMRFGVIGSFAFDGTWHSVFVPLVSGGSVALAPGHLNHVKLRDLLDRSEANALLVTVTHLDLILRLGFTSRGVRIVAVGGEQLRGTIAARAQEAFGPDCRIVNVYGPTEATIVCTAHVFDPERDATSAVVPIGVPVDNMRVFLLDPDHRHVAEGEVGEIHLAGAQLARGYLGRTDLDRTCFVRLADGTRVYRTGDLATLLPTGVLEFVGRVDDQVKIRGHRIEPAEVESVLAEHPGVRGALVVARGHGREKALWAYVVAEPEFSVRQAREYLVERLPDYMVPSAICLVPEFPTTINGKVDVAALPEAAPDQEQAAADAVERDEVTGAVSHIWADLLSVEDTGLDDNSDFHRLGGDSLALVEMFAAVARTVVGPAGEAAFMSDLQHVIRNPTLGQVCHAARRAISTTKGRPA</sequence>
<dbReference type="SUPFAM" id="SSF52777">
    <property type="entry name" value="CoA-dependent acyltransferases"/>
    <property type="match status" value="1"/>
</dbReference>
<dbReference type="EMBL" id="BMMK01000015">
    <property type="protein sequence ID" value="GGM60089.1"/>
    <property type="molecule type" value="Genomic_DNA"/>
</dbReference>
<name>A0A8J3CDX5_9PSEU</name>
<dbReference type="InterPro" id="IPR009081">
    <property type="entry name" value="PP-bd_ACP"/>
</dbReference>
<reference evidence="3" key="2">
    <citation type="submission" date="2020-09" db="EMBL/GenBank/DDBJ databases">
        <authorList>
            <person name="Sun Q."/>
            <person name="Zhou Y."/>
        </authorList>
    </citation>
    <scope>NUCLEOTIDE SEQUENCE</scope>
    <source>
        <strain evidence="3">CGMCC 4.5737</strain>
    </source>
</reference>
<dbReference type="InterPro" id="IPR020845">
    <property type="entry name" value="AMP-binding_CS"/>
</dbReference>